<name>I0WIU7_RHOOP</name>
<evidence type="ECO:0000256" key="1">
    <source>
        <dbReference type="SAM" id="MobiDB-lite"/>
    </source>
</evidence>
<proteinExistence type="predicted"/>
<sequence>MQSMSDESEKNSASPDAMRVGTRVLVRRQPEAATGVIVEDYAELTDTAGRGHDWAPVHRWAVALDDGRLVFADTEDLTVDIGTVDSE</sequence>
<dbReference type="Proteomes" id="UP000006447">
    <property type="component" value="Unassembled WGS sequence"/>
</dbReference>
<dbReference type="EMBL" id="AJJH01000142">
    <property type="protein sequence ID" value="EID76313.1"/>
    <property type="molecule type" value="Genomic_DNA"/>
</dbReference>
<evidence type="ECO:0000313" key="2">
    <source>
        <dbReference type="EMBL" id="EID76313.1"/>
    </source>
</evidence>
<comment type="caution">
    <text evidence="2">The sequence shown here is derived from an EMBL/GenBank/DDBJ whole genome shotgun (WGS) entry which is preliminary data.</text>
</comment>
<accession>I0WIU7</accession>
<evidence type="ECO:0000313" key="3">
    <source>
        <dbReference type="Proteomes" id="UP000006447"/>
    </source>
</evidence>
<dbReference type="AlphaFoldDB" id="I0WIU7"/>
<reference evidence="2 3" key="1">
    <citation type="journal article" date="2012" name="J. Bacteriol.">
        <title>Draft genome sequence of the nitrophenol-degrading actinomycete Rhodococcus imtechensis RKJ300.</title>
        <authorList>
            <person name="Vikram S."/>
            <person name="Kumar S."/>
            <person name="Subramanian S."/>
            <person name="Raghava G.P."/>
        </authorList>
    </citation>
    <scope>NUCLEOTIDE SEQUENCE [LARGE SCALE GENOMIC DNA]</scope>
    <source>
        <strain evidence="2 3">RKJ300</strain>
    </source>
</reference>
<feature type="region of interest" description="Disordered" evidence="1">
    <location>
        <begin position="1"/>
        <end position="21"/>
    </location>
</feature>
<dbReference type="PATRIC" id="fig|1165867.3.peg.5380"/>
<protein>
    <submittedName>
        <fullName evidence="2">Uncharacterized protein</fullName>
    </submittedName>
</protein>
<gene>
    <name evidence="2" type="ORF">W59_26331</name>
</gene>
<organism evidence="2 3">
    <name type="scientific">Rhodococcus opacus RKJ300 = JCM 13270</name>
    <dbReference type="NCBI Taxonomy" id="1165867"/>
    <lineage>
        <taxon>Bacteria</taxon>
        <taxon>Bacillati</taxon>
        <taxon>Actinomycetota</taxon>
        <taxon>Actinomycetes</taxon>
        <taxon>Mycobacteriales</taxon>
        <taxon>Nocardiaceae</taxon>
        <taxon>Rhodococcus</taxon>
    </lineage>
</organism>